<dbReference type="Proteomes" id="UP000824890">
    <property type="component" value="Unassembled WGS sequence"/>
</dbReference>
<proteinExistence type="predicted"/>
<gene>
    <name evidence="1" type="ORF">HID58_031685</name>
</gene>
<keyword evidence="2" id="KW-1185">Reference proteome</keyword>
<reference evidence="1 2" key="1">
    <citation type="submission" date="2021-05" db="EMBL/GenBank/DDBJ databases">
        <title>Genome Assembly of Synthetic Allotetraploid Brassica napus Reveals Homoeologous Exchanges between Subgenomes.</title>
        <authorList>
            <person name="Davis J.T."/>
        </authorList>
    </citation>
    <scope>NUCLEOTIDE SEQUENCE [LARGE SCALE GENOMIC DNA]</scope>
    <source>
        <strain evidence="2">cv. Da-Ae</strain>
        <tissue evidence="1">Seedling</tissue>
    </source>
</reference>
<accession>A0ABQ8BU59</accession>
<dbReference type="EMBL" id="JAGKQM010000009">
    <property type="protein sequence ID" value="KAH0908364.1"/>
    <property type="molecule type" value="Genomic_DNA"/>
</dbReference>
<evidence type="ECO:0000313" key="1">
    <source>
        <dbReference type="EMBL" id="KAH0908364.1"/>
    </source>
</evidence>
<name>A0ABQ8BU59_BRANA</name>
<organism evidence="1 2">
    <name type="scientific">Brassica napus</name>
    <name type="common">Rape</name>
    <dbReference type="NCBI Taxonomy" id="3708"/>
    <lineage>
        <taxon>Eukaryota</taxon>
        <taxon>Viridiplantae</taxon>
        <taxon>Streptophyta</taxon>
        <taxon>Embryophyta</taxon>
        <taxon>Tracheophyta</taxon>
        <taxon>Spermatophyta</taxon>
        <taxon>Magnoliopsida</taxon>
        <taxon>eudicotyledons</taxon>
        <taxon>Gunneridae</taxon>
        <taxon>Pentapetalae</taxon>
        <taxon>rosids</taxon>
        <taxon>malvids</taxon>
        <taxon>Brassicales</taxon>
        <taxon>Brassicaceae</taxon>
        <taxon>Brassiceae</taxon>
        <taxon>Brassica</taxon>
    </lineage>
</organism>
<sequence length="118" mass="13736">MKDTCGYTTQAAYNKDRPIAQRQRYRKKKSFSFKNFSIPKTFIRDNGLHRDVSVCIYIFVFVPNKCTLNSKIYVCVGGYVWTMRDNKNVCWLIITCGSTISVCKDGNCPYWNYFRGPA</sequence>
<comment type="caution">
    <text evidence="1">The sequence shown here is derived from an EMBL/GenBank/DDBJ whole genome shotgun (WGS) entry which is preliminary data.</text>
</comment>
<protein>
    <submittedName>
        <fullName evidence="1">Uncharacterized protein</fullName>
    </submittedName>
</protein>
<evidence type="ECO:0000313" key="2">
    <source>
        <dbReference type="Proteomes" id="UP000824890"/>
    </source>
</evidence>